<evidence type="ECO:0000313" key="2">
    <source>
        <dbReference type="Proteomes" id="UP000798662"/>
    </source>
</evidence>
<dbReference type="EMBL" id="CM020620">
    <property type="protein sequence ID" value="KAK1867721.1"/>
    <property type="molecule type" value="Genomic_DNA"/>
</dbReference>
<keyword evidence="2" id="KW-1185">Reference proteome</keyword>
<evidence type="ECO:0000313" key="1">
    <source>
        <dbReference type="EMBL" id="KAK1867721.1"/>
    </source>
</evidence>
<protein>
    <submittedName>
        <fullName evidence="1">Uncharacterized protein</fullName>
    </submittedName>
</protein>
<dbReference type="Proteomes" id="UP000798662">
    <property type="component" value="Chromosome 3"/>
</dbReference>
<reference evidence="1" key="1">
    <citation type="submission" date="2019-11" db="EMBL/GenBank/DDBJ databases">
        <title>Nori genome reveals adaptations in red seaweeds to the harsh intertidal environment.</title>
        <authorList>
            <person name="Wang D."/>
            <person name="Mao Y."/>
        </authorList>
    </citation>
    <scope>NUCLEOTIDE SEQUENCE</scope>
    <source>
        <tissue evidence="1">Gametophyte</tissue>
    </source>
</reference>
<gene>
    <name evidence="1" type="ORF">I4F81_010224</name>
</gene>
<proteinExistence type="predicted"/>
<comment type="caution">
    <text evidence="1">The sequence shown here is derived from an EMBL/GenBank/DDBJ whole genome shotgun (WGS) entry which is preliminary data.</text>
</comment>
<sequence length="647" mass="65168">MGKRPFSSKKKKAQLQARRARPSSNDGGAAHPKPPKSATAGTVPPAARGNGGGGGPPGTSSRKHRYRLQLGTAAEEGGVAAEAAAAATAAARAVDAAAAAAVIPAAGAPAGSPERPPLVLGVEDVRPAALRGELGMPTRPAWTYGEAPAAVDARERAYLAAWVTRVEATLNRARASGGAGDGGDSAVTAGASAPPGARAAAVPPPIGHSGAGAPDGGVAPLGWFERNPETWRQLWRVTEMADIVFLIADVRVAALHWAPSLVAAVRGAGKELVLVLNKVDLVSGALVAAWVDYFRERAAVDGWRRRVEAGEEGEWSGLGLDAEEERRSKDDGDCGVAVSGSGKDAGHSGPDGEAGPQGDSRAHRSSRPRAALTIGLVGHPNAGKSTLLNALLGRHAASTSRTPGHTTHFQTLYLTRSLLLADSPGVVLPGLAPRALQVLAGLYPVAQLRRPYAAVAFLATYAPLVATLRLEGAAAAARAYNGEDEPPAGGGGQAECWTAMRICEAYALKRGYFTAKAARLDTYRAANALLRLGLAGGVVLATVPPGWEGGTGGAETGGVRAALGAGAGQEDSDGQSSDDGEDDDSEGSDGSDSSDGSEGRGGNDSDAGSGDASATEGSDSSECSVEGRRAGKLTGGGNPFALLAGDG</sequence>
<accession>A0ACC3CBS7</accession>
<name>A0ACC3CBS7_PYRYE</name>
<organism evidence="1 2">
    <name type="scientific">Pyropia yezoensis</name>
    <name type="common">Susabi-nori</name>
    <name type="synonym">Porphyra yezoensis</name>
    <dbReference type="NCBI Taxonomy" id="2788"/>
    <lineage>
        <taxon>Eukaryota</taxon>
        <taxon>Rhodophyta</taxon>
        <taxon>Bangiophyceae</taxon>
        <taxon>Bangiales</taxon>
        <taxon>Bangiaceae</taxon>
        <taxon>Pyropia</taxon>
    </lineage>
</organism>